<accession>A0ABN3H8R7</accession>
<gene>
    <name evidence="1" type="ORF">GCM10010170_074660</name>
</gene>
<dbReference type="Proteomes" id="UP001501444">
    <property type="component" value="Unassembled WGS sequence"/>
</dbReference>
<reference evidence="1 2" key="1">
    <citation type="journal article" date="2019" name="Int. J. Syst. Evol. Microbiol.">
        <title>The Global Catalogue of Microorganisms (GCM) 10K type strain sequencing project: providing services to taxonomists for standard genome sequencing and annotation.</title>
        <authorList>
            <consortium name="The Broad Institute Genomics Platform"/>
            <consortium name="The Broad Institute Genome Sequencing Center for Infectious Disease"/>
            <person name="Wu L."/>
            <person name="Ma J."/>
        </authorList>
    </citation>
    <scope>NUCLEOTIDE SEQUENCE [LARGE SCALE GENOMIC DNA]</scope>
    <source>
        <strain evidence="1 2">JCM 3272</strain>
    </source>
</reference>
<organism evidence="1 2">
    <name type="scientific">Dactylosporangium salmoneum</name>
    <dbReference type="NCBI Taxonomy" id="53361"/>
    <lineage>
        <taxon>Bacteria</taxon>
        <taxon>Bacillati</taxon>
        <taxon>Actinomycetota</taxon>
        <taxon>Actinomycetes</taxon>
        <taxon>Micromonosporales</taxon>
        <taxon>Micromonosporaceae</taxon>
        <taxon>Dactylosporangium</taxon>
    </lineage>
</organism>
<evidence type="ECO:0000313" key="1">
    <source>
        <dbReference type="EMBL" id="GAA2372388.1"/>
    </source>
</evidence>
<protein>
    <submittedName>
        <fullName evidence="1">Uncharacterized protein</fullName>
    </submittedName>
</protein>
<dbReference type="EMBL" id="BAAARV010000073">
    <property type="protein sequence ID" value="GAA2372388.1"/>
    <property type="molecule type" value="Genomic_DNA"/>
</dbReference>
<name>A0ABN3H8R7_9ACTN</name>
<comment type="caution">
    <text evidence="1">The sequence shown here is derived from an EMBL/GenBank/DDBJ whole genome shotgun (WGS) entry which is preliminary data.</text>
</comment>
<proteinExistence type="predicted"/>
<keyword evidence="2" id="KW-1185">Reference proteome</keyword>
<evidence type="ECO:0000313" key="2">
    <source>
        <dbReference type="Proteomes" id="UP001501444"/>
    </source>
</evidence>
<sequence>MERAREVQRMAVAVAQAGLGTDAARRAAVEREFADVPDAFRAIGGFPDPGRFASLAAEVDCVLRGLSTGDGVDRPANVELARIGGTAASLHLWTGSAAERFRQNFLEPWPAFVRNQYAVGVVLHRAVVAQAEIWARARDDAEQIAERALQALAACKECTRTEWTVTFTVMASVAAVVAVPLTGGASLAASGVAAVAQVLAATPPGEAPQTSFSADDPFEVVERVREAIRMLLGHVRERLDAVAGALGDTSRTVSDRPELFGWQ</sequence>